<evidence type="ECO:0000313" key="4">
    <source>
        <dbReference type="Proteomes" id="UP000292087"/>
    </source>
</evidence>
<feature type="transmembrane region" description="Helical" evidence="1">
    <location>
        <begin position="168"/>
        <end position="186"/>
    </location>
</feature>
<organism evidence="3 4">
    <name type="scientific">Pseudoxanthomonas winnipegensis</name>
    <dbReference type="NCBI Taxonomy" id="2480810"/>
    <lineage>
        <taxon>Bacteria</taxon>
        <taxon>Pseudomonadati</taxon>
        <taxon>Pseudomonadota</taxon>
        <taxon>Gammaproteobacteria</taxon>
        <taxon>Lysobacterales</taxon>
        <taxon>Lysobacteraceae</taxon>
        <taxon>Pseudoxanthomonas</taxon>
    </lineage>
</organism>
<evidence type="ECO:0000259" key="2">
    <source>
        <dbReference type="Pfam" id="PF01569"/>
    </source>
</evidence>
<name>A0A4Q8LND8_9GAMM</name>
<gene>
    <name evidence="3" type="ORF">EA656_17195</name>
</gene>
<dbReference type="InterPro" id="IPR000326">
    <property type="entry name" value="PAP2/HPO"/>
</dbReference>
<evidence type="ECO:0000256" key="1">
    <source>
        <dbReference type="SAM" id="Phobius"/>
    </source>
</evidence>
<sequence>MPCARGVHLTPHGNYGPLGTRPGFGAVAVVWGVASPQDLRMTPSPLGTALNWMGDSRLLVPVMLVLGGLWWGRNPRLAVAWAATLVALGGAIVVSKLAYKAFGLDWRSVGFFTISGHSALAAMLYPVLGYLLAAHAAPTTRLLSTLIGVALAAAVAVARVLSFRHTPAEIVVGLGLGLAASGWMLGRWRAQLALPPHAAPWVVGTAMVAGFAVWLVPNVPAERVLSHIAWRIRG</sequence>
<keyword evidence="1" id="KW-1133">Transmembrane helix</keyword>
<dbReference type="InterPro" id="IPR036938">
    <property type="entry name" value="PAP2/HPO_sf"/>
</dbReference>
<protein>
    <submittedName>
        <fullName evidence="3">Phosphatase PAP2 family protein</fullName>
    </submittedName>
</protein>
<feature type="domain" description="Phosphatidic acid phosphatase type 2/haloperoxidase" evidence="2">
    <location>
        <begin position="110"/>
        <end position="185"/>
    </location>
</feature>
<keyword evidence="1" id="KW-0472">Membrane</keyword>
<feature type="transmembrane region" description="Helical" evidence="1">
    <location>
        <begin position="111"/>
        <end position="136"/>
    </location>
</feature>
<feature type="transmembrane region" description="Helical" evidence="1">
    <location>
        <begin position="142"/>
        <end position="161"/>
    </location>
</feature>
<dbReference type="Gene3D" id="1.20.144.10">
    <property type="entry name" value="Phosphatidic acid phosphatase type 2/haloperoxidase"/>
    <property type="match status" value="1"/>
</dbReference>
<keyword evidence="1" id="KW-0812">Transmembrane</keyword>
<evidence type="ECO:0000313" key="3">
    <source>
        <dbReference type="EMBL" id="TAA32342.1"/>
    </source>
</evidence>
<dbReference type="SUPFAM" id="SSF48317">
    <property type="entry name" value="Acid phosphatase/Vanadium-dependent haloperoxidase"/>
    <property type="match status" value="1"/>
</dbReference>
<comment type="caution">
    <text evidence="3">The sequence shown here is derived from an EMBL/GenBank/DDBJ whole genome shotgun (WGS) entry which is preliminary data.</text>
</comment>
<accession>A0A4Q8LND8</accession>
<reference evidence="3 4" key="1">
    <citation type="submission" date="2019-02" db="EMBL/GenBank/DDBJ databases">
        <title>WGS of Pseudoxanthomonas species novum from clinical isolates.</title>
        <authorList>
            <person name="Bernier A.-M."/>
            <person name="Bernard K."/>
            <person name="Vachon A."/>
        </authorList>
    </citation>
    <scope>NUCLEOTIDE SEQUENCE [LARGE SCALE GENOMIC DNA]</scope>
    <source>
        <strain evidence="3 4">NML140781</strain>
    </source>
</reference>
<proteinExistence type="predicted"/>
<dbReference type="AlphaFoldDB" id="A0A4Q8LND8"/>
<dbReference type="Proteomes" id="UP000292087">
    <property type="component" value="Unassembled WGS sequence"/>
</dbReference>
<feature type="transmembrane region" description="Helical" evidence="1">
    <location>
        <begin position="198"/>
        <end position="216"/>
    </location>
</feature>
<feature type="transmembrane region" description="Helical" evidence="1">
    <location>
        <begin position="78"/>
        <end position="99"/>
    </location>
</feature>
<dbReference type="EMBL" id="SHMF01000005">
    <property type="protein sequence ID" value="TAA32342.1"/>
    <property type="molecule type" value="Genomic_DNA"/>
</dbReference>
<dbReference type="Pfam" id="PF01569">
    <property type="entry name" value="PAP2"/>
    <property type="match status" value="1"/>
</dbReference>